<evidence type="ECO:0000313" key="6">
    <source>
        <dbReference type="EMBL" id="KAK3385162.1"/>
    </source>
</evidence>
<dbReference type="GO" id="GO:0050660">
    <property type="term" value="F:flavin adenine dinucleotide binding"/>
    <property type="evidence" value="ECO:0007669"/>
    <property type="project" value="TreeGrafter"/>
</dbReference>
<dbReference type="PRINTS" id="PR00368">
    <property type="entry name" value="FADPNR"/>
</dbReference>
<proteinExistence type="inferred from homology"/>
<dbReference type="Gene3D" id="3.50.50.100">
    <property type="match status" value="1"/>
</dbReference>
<gene>
    <name evidence="6" type="ORF">B0H63DRAFT_543370</name>
</gene>
<dbReference type="Proteomes" id="UP001285441">
    <property type="component" value="Unassembled WGS sequence"/>
</dbReference>
<dbReference type="AlphaFoldDB" id="A0AAE0TZF9"/>
<keyword evidence="2" id="KW-0285">Flavoprotein</keyword>
<name>A0AAE0TZF9_9PEZI</name>
<evidence type="ECO:0000256" key="2">
    <source>
        <dbReference type="ARBA" id="ARBA00022630"/>
    </source>
</evidence>
<evidence type="ECO:0000256" key="1">
    <source>
        <dbReference type="ARBA" id="ARBA00006442"/>
    </source>
</evidence>
<comment type="similarity">
    <text evidence="1">Belongs to the FAD-dependent oxidoreductase family.</text>
</comment>
<dbReference type="PRINTS" id="PR00411">
    <property type="entry name" value="PNDRDTASEI"/>
</dbReference>
<dbReference type="SUPFAM" id="SSF51905">
    <property type="entry name" value="FAD/NAD(P)-binding domain"/>
    <property type="match status" value="1"/>
</dbReference>
<dbReference type="InterPro" id="IPR036188">
    <property type="entry name" value="FAD/NAD-bd_sf"/>
</dbReference>
<feature type="domain" description="FAD/NAD(P)-binding" evidence="5">
    <location>
        <begin position="9"/>
        <end position="304"/>
    </location>
</feature>
<dbReference type="GO" id="GO:0005737">
    <property type="term" value="C:cytoplasm"/>
    <property type="evidence" value="ECO:0007669"/>
    <property type="project" value="TreeGrafter"/>
</dbReference>
<evidence type="ECO:0000256" key="3">
    <source>
        <dbReference type="ARBA" id="ARBA00022827"/>
    </source>
</evidence>
<organism evidence="6 7">
    <name type="scientific">Podospora didyma</name>
    <dbReference type="NCBI Taxonomy" id="330526"/>
    <lineage>
        <taxon>Eukaryota</taxon>
        <taxon>Fungi</taxon>
        <taxon>Dikarya</taxon>
        <taxon>Ascomycota</taxon>
        <taxon>Pezizomycotina</taxon>
        <taxon>Sordariomycetes</taxon>
        <taxon>Sordariomycetidae</taxon>
        <taxon>Sordariales</taxon>
        <taxon>Podosporaceae</taxon>
        <taxon>Podospora</taxon>
    </lineage>
</organism>
<dbReference type="Pfam" id="PF07992">
    <property type="entry name" value="Pyr_redox_2"/>
    <property type="match status" value="1"/>
</dbReference>
<comment type="caution">
    <text evidence="6">The sequence shown here is derived from an EMBL/GenBank/DDBJ whole genome shotgun (WGS) entry which is preliminary data.</text>
</comment>
<dbReference type="GO" id="GO:0004174">
    <property type="term" value="F:electron-transferring-flavoprotein dehydrogenase activity"/>
    <property type="evidence" value="ECO:0007669"/>
    <property type="project" value="TreeGrafter"/>
</dbReference>
<evidence type="ECO:0000313" key="7">
    <source>
        <dbReference type="Proteomes" id="UP001285441"/>
    </source>
</evidence>
<reference evidence="6" key="1">
    <citation type="journal article" date="2023" name="Mol. Phylogenet. Evol.">
        <title>Genome-scale phylogeny and comparative genomics of the fungal order Sordariales.</title>
        <authorList>
            <person name="Hensen N."/>
            <person name="Bonometti L."/>
            <person name="Westerberg I."/>
            <person name="Brannstrom I.O."/>
            <person name="Guillou S."/>
            <person name="Cros-Aarteil S."/>
            <person name="Calhoun S."/>
            <person name="Haridas S."/>
            <person name="Kuo A."/>
            <person name="Mondo S."/>
            <person name="Pangilinan J."/>
            <person name="Riley R."/>
            <person name="LaButti K."/>
            <person name="Andreopoulos B."/>
            <person name="Lipzen A."/>
            <person name="Chen C."/>
            <person name="Yan M."/>
            <person name="Daum C."/>
            <person name="Ng V."/>
            <person name="Clum A."/>
            <person name="Steindorff A."/>
            <person name="Ohm R.A."/>
            <person name="Martin F."/>
            <person name="Silar P."/>
            <person name="Natvig D.O."/>
            <person name="Lalanne C."/>
            <person name="Gautier V."/>
            <person name="Ament-Velasquez S.L."/>
            <person name="Kruys A."/>
            <person name="Hutchinson M.I."/>
            <person name="Powell A.J."/>
            <person name="Barry K."/>
            <person name="Miller A.N."/>
            <person name="Grigoriev I.V."/>
            <person name="Debuchy R."/>
            <person name="Gladieux P."/>
            <person name="Hiltunen Thoren M."/>
            <person name="Johannesson H."/>
        </authorList>
    </citation>
    <scope>NUCLEOTIDE SEQUENCE</scope>
    <source>
        <strain evidence="6">CBS 232.78</strain>
    </source>
</reference>
<accession>A0AAE0TZF9</accession>
<evidence type="ECO:0000256" key="4">
    <source>
        <dbReference type="ARBA" id="ARBA00023002"/>
    </source>
</evidence>
<keyword evidence="7" id="KW-1185">Reference proteome</keyword>
<dbReference type="PANTHER" id="PTHR43735:SF3">
    <property type="entry name" value="FERROPTOSIS SUPPRESSOR PROTEIN 1"/>
    <property type="match status" value="1"/>
</dbReference>
<dbReference type="EMBL" id="JAULSW010000004">
    <property type="protein sequence ID" value="KAK3385162.1"/>
    <property type="molecule type" value="Genomic_DNA"/>
</dbReference>
<sequence>MSSKSPSKTLVILGAGIAGVPIAHHVLRFTVPKVPNLRVILVSPNTDFYWSLASPRGIISEDFSEKLFLPLATAFSKYDPKNFELIHGTAETLDQDRNTVSVALASGGGGIRDIPYDAVVVATGSRDTQGMPWKGLGSTKDTRQALHDLQHKINTAKTIVVAGAGPTGVEVAGELGERFSSSSTNTEVIYVISDDLPLAPPAKHSVRETVRSALENKLKVTIIKNTRVSSATTSTEPGKTTLELTSKDGRKRTLVADVYLPAFGVTPNTGFVPPHLLAPSGQIKQTARGLRAEGCENVFVIGDAGNLEDTRSFNTDRQTHYLARVLQTYFIHGGEVEEPEYKPGTDFVLGLSIGKNMGAGQAMGMKIFGWVLWYFKSRYMGTDVVGDFVEGKRSITGKLKG</sequence>
<reference evidence="6" key="2">
    <citation type="submission" date="2023-06" db="EMBL/GenBank/DDBJ databases">
        <authorList>
            <consortium name="Lawrence Berkeley National Laboratory"/>
            <person name="Haridas S."/>
            <person name="Hensen N."/>
            <person name="Bonometti L."/>
            <person name="Westerberg I."/>
            <person name="Brannstrom I.O."/>
            <person name="Guillou S."/>
            <person name="Cros-Aarteil S."/>
            <person name="Calhoun S."/>
            <person name="Kuo A."/>
            <person name="Mondo S."/>
            <person name="Pangilinan J."/>
            <person name="Riley R."/>
            <person name="LaButti K."/>
            <person name="Andreopoulos B."/>
            <person name="Lipzen A."/>
            <person name="Chen C."/>
            <person name="Yanf M."/>
            <person name="Daum C."/>
            <person name="Ng V."/>
            <person name="Clum A."/>
            <person name="Steindorff A."/>
            <person name="Ohm R."/>
            <person name="Martin F."/>
            <person name="Silar P."/>
            <person name="Natvig D."/>
            <person name="Lalanne C."/>
            <person name="Gautier V."/>
            <person name="Ament-velasquez S.L."/>
            <person name="Kruys A."/>
            <person name="Hutchinson M.I."/>
            <person name="Powell A.J."/>
            <person name="Barry K."/>
            <person name="Miller A.N."/>
            <person name="Grigoriev I.V."/>
            <person name="Debuchy R."/>
            <person name="Gladieux P."/>
            <person name="Thoren M.H."/>
            <person name="Johannesson H."/>
        </authorList>
    </citation>
    <scope>NUCLEOTIDE SEQUENCE</scope>
    <source>
        <strain evidence="6">CBS 232.78</strain>
    </source>
</reference>
<dbReference type="PANTHER" id="PTHR43735">
    <property type="entry name" value="APOPTOSIS-INDUCING FACTOR 1"/>
    <property type="match status" value="1"/>
</dbReference>
<keyword evidence="3" id="KW-0274">FAD</keyword>
<keyword evidence="4" id="KW-0560">Oxidoreductase</keyword>
<evidence type="ECO:0000259" key="5">
    <source>
        <dbReference type="Pfam" id="PF07992"/>
    </source>
</evidence>
<dbReference type="InterPro" id="IPR023753">
    <property type="entry name" value="FAD/NAD-binding_dom"/>
</dbReference>
<protein>
    <submittedName>
        <fullName evidence="6">FAD binding protein</fullName>
    </submittedName>
</protein>